<dbReference type="AlphaFoldDB" id="A0A4Z1K499"/>
<evidence type="ECO:0000313" key="1">
    <source>
        <dbReference type="EMBL" id="TGO78830.1"/>
    </source>
</evidence>
<gene>
    <name evidence="1" type="ORF">BELL_0052g00050</name>
</gene>
<protein>
    <submittedName>
        <fullName evidence="1">Uncharacterized protein</fullName>
    </submittedName>
</protein>
<dbReference type="EMBL" id="PQXM01000052">
    <property type="protein sequence ID" value="TGO78830.1"/>
    <property type="molecule type" value="Genomic_DNA"/>
</dbReference>
<comment type="caution">
    <text evidence="1">The sequence shown here is derived from an EMBL/GenBank/DDBJ whole genome shotgun (WGS) entry which is preliminary data.</text>
</comment>
<proteinExistence type="predicted"/>
<evidence type="ECO:0000313" key="2">
    <source>
        <dbReference type="Proteomes" id="UP000297229"/>
    </source>
</evidence>
<organism evidence="1 2">
    <name type="scientific">Botrytis elliptica</name>
    <dbReference type="NCBI Taxonomy" id="278938"/>
    <lineage>
        <taxon>Eukaryota</taxon>
        <taxon>Fungi</taxon>
        <taxon>Dikarya</taxon>
        <taxon>Ascomycota</taxon>
        <taxon>Pezizomycotina</taxon>
        <taxon>Leotiomycetes</taxon>
        <taxon>Helotiales</taxon>
        <taxon>Sclerotiniaceae</taxon>
        <taxon>Botrytis</taxon>
    </lineage>
</organism>
<sequence>MAGDTLSDGGSAPQVQIKKYVVLGQLPDTRFRLFGKIEIHAHSLLLKMHSAFFRKFMDSPDKVPSKAGAAFVYEWVDEVDDDGSGWHVVADSNEKSSTKLSEGISEPATEVFVSMLNCIYRIPFGINSKQLIKLTKLADYYRCLPAVSNNLYACFYMSPKFDIHRACDLIESAYKLRQPLLFRDCIVYIAGTMQRMSQPQSLYQDKNSSMQQALQQALMTVRNKILEIHLDAQEAVYTTAGESTELFKTMKEVSIKLMEDDFFHHPHFCRKLADREEEFSEDLKEVLSGKLQLDSSAVAGIGEYRNNFFCASLSDEELPWDTTETDW</sequence>
<keyword evidence="2" id="KW-1185">Reference proteome</keyword>
<dbReference type="InterPro" id="IPR011333">
    <property type="entry name" value="SKP1/BTB/POZ_sf"/>
</dbReference>
<dbReference type="Gene3D" id="3.30.710.10">
    <property type="entry name" value="Potassium Channel Kv1.1, Chain A"/>
    <property type="match status" value="1"/>
</dbReference>
<dbReference type="Proteomes" id="UP000297229">
    <property type="component" value="Unassembled WGS sequence"/>
</dbReference>
<name>A0A4Z1K499_9HELO</name>
<reference evidence="1 2" key="1">
    <citation type="submission" date="2017-12" db="EMBL/GenBank/DDBJ databases">
        <title>Comparative genomics of Botrytis spp.</title>
        <authorList>
            <person name="Valero-Jimenez C.A."/>
            <person name="Tapia P."/>
            <person name="Veloso J."/>
            <person name="Silva-Moreno E."/>
            <person name="Staats M."/>
            <person name="Valdes J.H."/>
            <person name="Van Kan J.A.L."/>
        </authorList>
    </citation>
    <scope>NUCLEOTIDE SEQUENCE [LARGE SCALE GENOMIC DNA]</scope>
    <source>
        <strain evidence="1 2">Be9601</strain>
    </source>
</reference>
<dbReference type="OrthoDB" id="2129688at2759"/>
<dbReference type="SUPFAM" id="SSF54695">
    <property type="entry name" value="POZ domain"/>
    <property type="match status" value="1"/>
</dbReference>
<accession>A0A4Z1K499</accession>